<gene>
    <name evidence="2" type="ORF">C8Q69DRAFT_455954</name>
</gene>
<dbReference type="InterPro" id="IPR055795">
    <property type="entry name" value="DUF7371"/>
</dbReference>
<dbReference type="RefSeq" id="XP_028487213.1">
    <property type="nucleotide sequence ID" value="XM_028629803.1"/>
</dbReference>
<accession>A0A443I0I5</accession>
<dbReference type="GeneID" id="39599080"/>
<evidence type="ECO:0000313" key="2">
    <source>
        <dbReference type="EMBL" id="RWQ97568.1"/>
    </source>
</evidence>
<dbReference type="Proteomes" id="UP000283841">
    <property type="component" value="Unassembled WGS sequence"/>
</dbReference>
<feature type="domain" description="DUF7371" evidence="1">
    <location>
        <begin position="131"/>
        <end position="316"/>
    </location>
</feature>
<name>A0A443I0I5_BYSSP</name>
<reference evidence="2 3" key="1">
    <citation type="journal article" date="2018" name="Front. Microbiol.">
        <title>Genomic and genetic insights into a cosmopolitan fungus, Paecilomyces variotii (Eurotiales).</title>
        <authorList>
            <person name="Urquhart A.S."/>
            <person name="Mondo S.J."/>
            <person name="Makela M.R."/>
            <person name="Hane J.K."/>
            <person name="Wiebenga A."/>
            <person name="He G."/>
            <person name="Mihaltcheva S."/>
            <person name="Pangilinan J."/>
            <person name="Lipzen A."/>
            <person name="Barry K."/>
            <person name="de Vries R.P."/>
            <person name="Grigoriev I.V."/>
            <person name="Idnurm A."/>
        </authorList>
    </citation>
    <scope>NUCLEOTIDE SEQUENCE [LARGE SCALE GENOMIC DNA]</scope>
    <source>
        <strain evidence="2 3">CBS 101075</strain>
    </source>
</reference>
<proteinExistence type="predicted"/>
<keyword evidence="3" id="KW-1185">Reference proteome</keyword>
<dbReference type="Pfam" id="PF24086">
    <property type="entry name" value="DUF7371"/>
    <property type="match status" value="1"/>
</dbReference>
<dbReference type="EMBL" id="RCNU01000002">
    <property type="protein sequence ID" value="RWQ97568.1"/>
    <property type="molecule type" value="Genomic_DNA"/>
</dbReference>
<protein>
    <recommendedName>
        <fullName evidence="1">DUF7371 domain-containing protein</fullName>
    </recommendedName>
</protein>
<evidence type="ECO:0000313" key="3">
    <source>
        <dbReference type="Proteomes" id="UP000283841"/>
    </source>
</evidence>
<organism evidence="2 3">
    <name type="scientific">Byssochlamys spectabilis</name>
    <name type="common">Paecilomyces variotii</name>
    <dbReference type="NCBI Taxonomy" id="264951"/>
    <lineage>
        <taxon>Eukaryota</taxon>
        <taxon>Fungi</taxon>
        <taxon>Dikarya</taxon>
        <taxon>Ascomycota</taxon>
        <taxon>Pezizomycotina</taxon>
        <taxon>Eurotiomycetes</taxon>
        <taxon>Eurotiomycetidae</taxon>
        <taxon>Eurotiales</taxon>
        <taxon>Thermoascaceae</taxon>
        <taxon>Paecilomyces</taxon>
    </lineage>
</organism>
<comment type="caution">
    <text evidence="2">The sequence shown here is derived from an EMBL/GenBank/DDBJ whole genome shotgun (WGS) entry which is preliminary data.</text>
</comment>
<dbReference type="AlphaFoldDB" id="A0A443I0I5"/>
<evidence type="ECO:0000259" key="1">
    <source>
        <dbReference type="Pfam" id="PF24086"/>
    </source>
</evidence>
<sequence length="320" mass="34637">MKLATLRSTGLSTSYQNVTYASTASSLSASIFSPFRSIMSLSVPAINRTMRVRHMPKREADTWITATINRETVSWGKKYNALIPSWSSVTGKNPGGPAITATGTVPSPIKMSTSATTSTFTPTSPLTPCGEVADFKIDFDTLPAPPAPGLFPPIFSPYKHFFFTSGWYYGASYGGYSPASPPYLAVHQQSPSLGAYGDAAFSVGPRVADDRFWFNASSLFFGCRGPELAYCEVRISAFKYSPQAGTEYKAHEHIYFIPACSKAEDCPLPLLALNSKFKGLTSMAFSATVANISVPWVIDDIQLGWYNDTCAAGQVRARSI</sequence>
<dbReference type="VEuPathDB" id="FungiDB:C8Q69DRAFT_455954"/>